<dbReference type="Proteomes" id="UP001234297">
    <property type="component" value="Chromosome 3"/>
</dbReference>
<gene>
    <name evidence="1" type="ORF">MRB53_009171</name>
</gene>
<name>A0ACC2LPC1_PERAE</name>
<dbReference type="EMBL" id="CM056811">
    <property type="protein sequence ID" value="KAJ8634904.1"/>
    <property type="molecule type" value="Genomic_DNA"/>
</dbReference>
<evidence type="ECO:0000313" key="1">
    <source>
        <dbReference type="EMBL" id="KAJ8634904.1"/>
    </source>
</evidence>
<accession>A0ACC2LPC1</accession>
<proteinExistence type="predicted"/>
<protein>
    <submittedName>
        <fullName evidence="1">Uncharacterized protein</fullName>
    </submittedName>
</protein>
<sequence>MSLIDRAERFVPLFPRRFRSYRRLDVCIRVRVSLQYVEDGLDLDFMDGRDESGPWSWGHISNKQLIIK</sequence>
<organism evidence="1 2">
    <name type="scientific">Persea americana</name>
    <name type="common">Avocado</name>
    <dbReference type="NCBI Taxonomy" id="3435"/>
    <lineage>
        <taxon>Eukaryota</taxon>
        <taxon>Viridiplantae</taxon>
        <taxon>Streptophyta</taxon>
        <taxon>Embryophyta</taxon>
        <taxon>Tracheophyta</taxon>
        <taxon>Spermatophyta</taxon>
        <taxon>Magnoliopsida</taxon>
        <taxon>Magnoliidae</taxon>
        <taxon>Laurales</taxon>
        <taxon>Lauraceae</taxon>
        <taxon>Persea</taxon>
    </lineage>
</organism>
<evidence type="ECO:0000313" key="2">
    <source>
        <dbReference type="Proteomes" id="UP001234297"/>
    </source>
</evidence>
<keyword evidence="2" id="KW-1185">Reference proteome</keyword>
<comment type="caution">
    <text evidence="1">The sequence shown here is derived from an EMBL/GenBank/DDBJ whole genome shotgun (WGS) entry which is preliminary data.</text>
</comment>
<reference evidence="1 2" key="1">
    <citation type="journal article" date="2022" name="Hortic Res">
        <title>A haplotype resolved chromosomal level avocado genome allows analysis of novel avocado genes.</title>
        <authorList>
            <person name="Nath O."/>
            <person name="Fletcher S.J."/>
            <person name="Hayward A."/>
            <person name="Shaw L.M."/>
            <person name="Masouleh A.K."/>
            <person name="Furtado A."/>
            <person name="Henry R.J."/>
            <person name="Mitter N."/>
        </authorList>
    </citation>
    <scope>NUCLEOTIDE SEQUENCE [LARGE SCALE GENOMIC DNA]</scope>
    <source>
        <strain evidence="2">cv. Hass</strain>
    </source>
</reference>